<keyword evidence="3" id="KW-0175">Coiled coil</keyword>
<gene>
    <name evidence="7" type="ORF">N0F65_000803</name>
</gene>
<feature type="chain" id="PRO_5044010859" description="Peptidase S74 domain-containing protein" evidence="4">
    <location>
        <begin position="18"/>
        <end position="986"/>
    </location>
</feature>
<reference evidence="7" key="2">
    <citation type="journal article" date="2023" name="Microbiol Resour">
        <title>Decontamination and Annotation of the Draft Genome Sequence of the Oomycete Lagenidium giganteum ARSEF 373.</title>
        <authorList>
            <person name="Morgan W.R."/>
            <person name="Tartar A."/>
        </authorList>
    </citation>
    <scope>NUCLEOTIDE SEQUENCE</scope>
    <source>
        <strain evidence="7">ARSEF 373</strain>
    </source>
</reference>
<dbReference type="PANTHER" id="PTHR24044:SF420">
    <property type="entry name" value="DELTA AND NOTCH-LIKE EPIDERMAL GROWTH FACTOR-RELATED RECEPTOR ISOFORM X1"/>
    <property type="match status" value="1"/>
</dbReference>
<dbReference type="PROSITE" id="PS50026">
    <property type="entry name" value="EGF_3"/>
    <property type="match status" value="2"/>
</dbReference>
<evidence type="ECO:0000259" key="5">
    <source>
        <dbReference type="PROSITE" id="PS50026"/>
    </source>
</evidence>
<protein>
    <recommendedName>
        <fullName evidence="9">Peptidase S74 domain-containing protein</fullName>
    </recommendedName>
</protein>
<evidence type="ECO:0000259" key="6">
    <source>
        <dbReference type="PROSITE" id="PS51688"/>
    </source>
</evidence>
<dbReference type="Proteomes" id="UP001146120">
    <property type="component" value="Unassembled WGS sequence"/>
</dbReference>
<dbReference type="SMART" id="SM00181">
    <property type="entry name" value="EGF"/>
    <property type="match status" value="2"/>
</dbReference>
<dbReference type="Pfam" id="PF07974">
    <property type="entry name" value="EGF_2"/>
    <property type="match status" value="1"/>
</dbReference>
<feature type="disulfide bond" evidence="2">
    <location>
        <begin position="47"/>
        <end position="56"/>
    </location>
</feature>
<dbReference type="PANTHER" id="PTHR24044">
    <property type="entry name" value="NOTCH LIGAND FAMILY MEMBER"/>
    <property type="match status" value="1"/>
</dbReference>
<feature type="coiled-coil region" evidence="3">
    <location>
        <begin position="949"/>
        <end position="983"/>
    </location>
</feature>
<dbReference type="Gene3D" id="2.10.25.10">
    <property type="entry name" value="Laminin"/>
    <property type="match status" value="1"/>
</dbReference>
<dbReference type="Pfam" id="PF13884">
    <property type="entry name" value="Peptidase_S74"/>
    <property type="match status" value="1"/>
</dbReference>
<name>A0AAV2ZHT4_9STRA</name>
<evidence type="ECO:0000313" key="7">
    <source>
        <dbReference type="EMBL" id="DBA05115.1"/>
    </source>
</evidence>
<evidence type="ECO:0000256" key="1">
    <source>
        <dbReference type="ARBA" id="ARBA00023157"/>
    </source>
</evidence>
<dbReference type="PROSITE" id="PS51688">
    <property type="entry name" value="ICA"/>
    <property type="match status" value="1"/>
</dbReference>
<dbReference type="InterPro" id="IPR030392">
    <property type="entry name" value="S74_ICA"/>
</dbReference>
<proteinExistence type="predicted"/>
<keyword evidence="8" id="KW-1185">Reference proteome</keyword>
<dbReference type="PROSITE" id="PS01186">
    <property type="entry name" value="EGF_2"/>
    <property type="match status" value="2"/>
</dbReference>
<dbReference type="SUPFAM" id="SSF57196">
    <property type="entry name" value="EGF/Laminin"/>
    <property type="match status" value="1"/>
</dbReference>
<feature type="domain" description="EGF-like" evidence="5">
    <location>
        <begin position="18"/>
        <end position="57"/>
    </location>
</feature>
<feature type="domain" description="EGF-like" evidence="5">
    <location>
        <begin position="194"/>
        <end position="228"/>
    </location>
</feature>
<reference evidence="7" key="1">
    <citation type="submission" date="2022-11" db="EMBL/GenBank/DDBJ databases">
        <authorList>
            <person name="Morgan W.R."/>
            <person name="Tartar A."/>
        </authorList>
    </citation>
    <scope>NUCLEOTIDE SEQUENCE</scope>
    <source>
        <strain evidence="7">ARSEF 373</strain>
    </source>
</reference>
<dbReference type="EMBL" id="DAKRPA010000003">
    <property type="protein sequence ID" value="DBA05115.1"/>
    <property type="molecule type" value="Genomic_DNA"/>
</dbReference>
<keyword evidence="2" id="KW-0245">EGF-like domain</keyword>
<dbReference type="PROSITE" id="PS00022">
    <property type="entry name" value="EGF_1"/>
    <property type="match status" value="1"/>
</dbReference>
<feature type="domain" description="Peptidase S74" evidence="6">
    <location>
        <begin position="865"/>
        <end position="963"/>
    </location>
</feature>
<keyword evidence="1 2" id="KW-1015">Disulfide bond</keyword>
<organism evidence="7 8">
    <name type="scientific">Lagenidium giganteum</name>
    <dbReference type="NCBI Taxonomy" id="4803"/>
    <lineage>
        <taxon>Eukaryota</taxon>
        <taxon>Sar</taxon>
        <taxon>Stramenopiles</taxon>
        <taxon>Oomycota</taxon>
        <taxon>Peronosporomycetes</taxon>
        <taxon>Pythiales</taxon>
        <taxon>Pythiaceae</taxon>
    </lineage>
</organism>
<evidence type="ECO:0000256" key="3">
    <source>
        <dbReference type="SAM" id="Coils"/>
    </source>
</evidence>
<evidence type="ECO:0000256" key="4">
    <source>
        <dbReference type="SAM" id="SignalP"/>
    </source>
</evidence>
<comment type="caution">
    <text evidence="2">Lacks conserved residue(s) required for the propagation of feature annotation.</text>
</comment>
<dbReference type="InterPro" id="IPR050906">
    <property type="entry name" value="Notch_signaling"/>
</dbReference>
<evidence type="ECO:0008006" key="9">
    <source>
        <dbReference type="Google" id="ProtNLM"/>
    </source>
</evidence>
<comment type="caution">
    <text evidence="7">The sequence shown here is derived from an EMBL/GenBank/DDBJ whole genome shotgun (WGS) entry which is preliminary data.</text>
</comment>
<evidence type="ECO:0000313" key="8">
    <source>
        <dbReference type="Proteomes" id="UP001146120"/>
    </source>
</evidence>
<dbReference type="AlphaFoldDB" id="A0AAV2ZHT4"/>
<accession>A0AAV2ZHT4</accession>
<sequence>MMRLIILCAVAAGLVLADEKHCPGSPNQCSLHGACVINKQGEHVCNCQWGYNSFDCAKKMCPHGVDPTSPFKEDKKLRLLVDADKPVRGNLILSFHLHSVEFELPLTEVTSDACALIFRRFQNLGDLTCERTHFVPPATATYEITLRSFPIYPIMNNLYHHNGNPSASEFWCEPDSSLSPADAKVSCKFESVTDQNIKEYLPCSNHGVCNDRIGVCTCAEGYYGDNCASSKDEEDILVAPSKGPFFQGNVLRVTAKRGMSKDFNLIKTDIDNTPMLTVDGTGDTTLHHGSLTIKAGDLIVGNGNLYVQRGAGLVLDHADTKIHNGRLHIQQQQNTARVSPHNAVFQLDFVTPDNTAVVESVDLLRVSQQSAPLFRVSSTAGTVIHNGGLEVWRGGVKVQRGGIHVLSEGVQVLNGGVTVQNDDVTVKSGKLTVQDGATKLRNSQSTTLHVEAAVDGSKNAPSVAVEIETRTDTTAFLRAKASNQDVAFEVKGTGETVINGGGLRVNAGGIQIASGGQTIASGGLRIQSGGLQVDGGDLTVRDGFQIEDGGLKVQQSTVNGAALTLTATNAQFSGSVLSIDTSMAKATAAPFNLLAAQSSVTDRVFSIDSTGKFETIGDITTRQHGKIIASGALVSEAQVVFANVKLVAAQNLVIPSSHSYVQVVSDGAMHENEARIDREHAYAGQILVIQNEDEQPLTGDINVKPYSAAIFVYDGESWRALTAASFDTSVITGVKQFEAANDLNLGEIKLTAQNIQVGSQRAGYVAVYGKGGELIHDDTLVFDSASSTLSVETFSAKNLRGRIDMSESELRAVEIVGGHISNVNMTSIELVEVQGELFVEAQAYFGASITVDGQVMGSGAYVDASDKRFKRDIEALSGEDAVQIVEKLQAVEYAYRTDEFPEKQFPTQRELGFLAQDVEQVAPSVVTDSEDGFKYVAYSRLVPVAIEAIKETRREQQEHQQQIQALRQQVADLQALVRQLMEQQVA</sequence>
<dbReference type="CDD" id="cd00054">
    <property type="entry name" value="EGF_CA"/>
    <property type="match status" value="1"/>
</dbReference>
<dbReference type="InterPro" id="IPR013111">
    <property type="entry name" value="EGF_extracell"/>
</dbReference>
<dbReference type="InterPro" id="IPR000742">
    <property type="entry name" value="EGF"/>
</dbReference>
<feature type="disulfide bond" evidence="2">
    <location>
        <begin position="218"/>
        <end position="227"/>
    </location>
</feature>
<evidence type="ECO:0000256" key="2">
    <source>
        <dbReference type="PROSITE-ProRule" id="PRU00076"/>
    </source>
</evidence>
<feature type="signal peptide" evidence="4">
    <location>
        <begin position="1"/>
        <end position="17"/>
    </location>
</feature>
<keyword evidence="4" id="KW-0732">Signal</keyword>